<gene>
    <name evidence="7" type="primary">ybgF</name>
    <name evidence="2" type="synonym">cpoB</name>
    <name evidence="7" type="ORF">FW784_06990</name>
</gene>
<evidence type="ECO:0000313" key="7">
    <source>
        <dbReference type="EMBL" id="TZF90007.1"/>
    </source>
</evidence>
<dbReference type="Pfam" id="PF16331">
    <property type="entry name" value="TolA_bind_tri"/>
    <property type="match status" value="1"/>
</dbReference>
<keyword evidence="1 2" id="KW-0732">Signal</keyword>
<dbReference type="HAMAP" id="MF_02066">
    <property type="entry name" value="CpoB"/>
    <property type="match status" value="1"/>
</dbReference>
<evidence type="ECO:0000259" key="5">
    <source>
        <dbReference type="Pfam" id="PF13525"/>
    </source>
</evidence>
<organism evidence="7 8">
    <name type="scientific">Cognatilysobacter lacus</name>
    <dbReference type="NCBI Taxonomy" id="1643323"/>
    <lineage>
        <taxon>Bacteria</taxon>
        <taxon>Pseudomonadati</taxon>
        <taxon>Pseudomonadota</taxon>
        <taxon>Gammaproteobacteria</taxon>
        <taxon>Lysobacterales</taxon>
        <taxon>Lysobacteraceae</taxon>
        <taxon>Cognatilysobacter</taxon>
    </lineage>
</organism>
<sequence length="276" mass="29045" precursor="true">MTSHRSLVVAIAMALVAVAMPAAAQRASLADRVAALEQRAANPQQTLDLLEQVKQLRNDVQSLRSQVEEMQQANEQARTSMRNQYLDVDGRLQQLESRTATPPSAPAPPAPEAAPRAAAKAPARPAAAKAPAAKPAPAPRAAAGSATPTGAELAAYNAAFDALKAGSYADSARLFTAFLGTYPGGVYAPNAMYWLGESYYGTRNYEQAIGPFSQLLERFPTHDKAPGALLKRGLTRLNLHQDEAARADFEAVVAHYAGTAAARSAADRLVAMGAAP</sequence>
<feature type="signal peptide" evidence="2">
    <location>
        <begin position="1"/>
        <end position="24"/>
    </location>
</feature>
<reference evidence="7 8" key="1">
    <citation type="submission" date="2019-08" db="EMBL/GenBank/DDBJ databases">
        <title>Draft genome sequence of Lysobacter sp. UKS-15.</title>
        <authorList>
            <person name="Im W.-T."/>
        </authorList>
    </citation>
    <scope>NUCLEOTIDE SEQUENCE [LARGE SCALE GENOMIC DNA]</scope>
    <source>
        <strain evidence="7 8">UKS-15</strain>
    </source>
</reference>
<feature type="compositionally biased region" description="Low complexity" evidence="4">
    <location>
        <begin position="113"/>
        <end position="145"/>
    </location>
</feature>
<dbReference type="GO" id="GO:0070206">
    <property type="term" value="P:protein trimerization"/>
    <property type="evidence" value="ECO:0007669"/>
    <property type="project" value="InterPro"/>
</dbReference>
<protein>
    <recommendedName>
        <fullName evidence="2">Cell division coordinator CpoB</fullName>
    </recommendedName>
</protein>
<evidence type="ECO:0000259" key="6">
    <source>
        <dbReference type="Pfam" id="PF16331"/>
    </source>
</evidence>
<evidence type="ECO:0000256" key="1">
    <source>
        <dbReference type="ARBA" id="ARBA00022729"/>
    </source>
</evidence>
<feature type="repeat" description="TPR" evidence="3">
    <location>
        <begin position="189"/>
        <end position="222"/>
    </location>
</feature>
<dbReference type="InterPro" id="IPR039565">
    <property type="entry name" value="BamD-like"/>
</dbReference>
<dbReference type="InterPro" id="IPR032519">
    <property type="entry name" value="YbgF_tri"/>
</dbReference>
<dbReference type="EMBL" id="VTRV01000057">
    <property type="protein sequence ID" value="TZF90007.1"/>
    <property type="molecule type" value="Genomic_DNA"/>
</dbReference>
<dbReference type="Proteomes" id="UP000323164">
    <property type="component" value="Unassembled WGS sequence"/>
</dbReference>
<dbReference type="GO" id="GO:0030288">
    <property type="term" value="C:outer membrane-bounded periplasmic space"/>
    <property type="evidence" value="ECO:0007669"/>
    <property type="project" value="UniProtKB-UniRule"/>
</dbReference>
<name>A0A5D8Z5N0_9GAMM</name>
<dbReference type="RefSeq" id="WP_149352640.1">
    <property type="nucleotide sequence ID" value="NZ_VTRV01000057.1"/>
</dbReference>
<comment type="subcellular location">
    <subcellularLocation>
        <location evidence="2">Periplasm</location>
    </subcellularLocation>
</comment>
<evidence type="ECO:0000256" key="2">
    <source>
        <dbReference type="HAMAP-Rule" id="MF_02066"/>
    </source>
</evidence>
<dbReference type="SUPFAM" id="SSF48452">
    <property type="entry name" value="TPR-like"/>
    <property type="match status" value="1"/>
</dbReference>
<dbReference type="OrthoDB" id="9768142at2"/>
<evidence type="ECO:0000256" key="3">
    <source>
        <dbReference type="PROSITE-ProRule" id="PRU00339"/>
    </source>
</evidence>
<feature type="chain" id="PRO_5023364508" description="Cell division coordinator CpoB" evidence="2">
    <location>
        <begin position="25"/>
        <end position="276"/>
    </location>
</feature>
<keyword evidence="2" id="KW-0175">Coiled coil</keyword>
<feature type="domain" description="Outer membrane lipoprotein BamD-like" evidence="5">
    <location>
        <begin position="153"/>
        <end position="246"/>
    </location>
</feature>
<dbReference type="InterPro" id="IPR034706">
    <property type="entry name" value="CpoB"/>
</dbReference>
<keyword evidence="2" id="KW-0574">Periplasm</keyword>
<dbReference type="AlphaFoldDB" id="A0A5D8Z5N0"/>
<dbReference type="InterPro" id="IPR014162">
    <property type="entry name" value="CpoB_C"/>
</dbReference>
<feature type="coiled-coil region" evidence="2">
    <location>
        <begin position="46"/>
        <end position="83"/>
    </location>
</feature>
<comment type="similarity">
    <text evidence="2">Belongs to the CpoB family.</text>
</comment>
<dbReference type="Gene3D" id="1.20.5.110">
    <property type="match status" value="1"/>
</dbReference>
<keyword evidence="2" id="KW-0132">Cell division</keyword>
<keyword evidence="2" id="KW-0131">Cell cycle</keyword>
<dbReference type="Gene3D" id="1.25.40.10">
    <property type="entry name" value="Tetratricopeptide repeat domain"/>
    <property type="match status" value="1"/>
</dbReference>
<dbReference type="PROSITE" id="PS50005">
    <property type="entry name" value="TPR"/>
    <property type="match status" value="1"/>
</dbReference>
<keyword evidence="8" id="KW-1185">Reference proteome</keyword>
<dbReference type="InterPro" id="IPR011990">
    <property type="entry name" value="TPR-like_helical_dom_sf"/>
</dbReference>
<dbReference type="NCBIfam" id="TIGR02795">
    <property type="entry name" value="tol_pal_ybgF"/>
    <property type="match status" value="1"/>
</dbReference>
<evidence type="ECO:0000313" key="8">
    <source>
        <dbReference type="Proteomes" id="UP000323164"/>
    </source>
</evidence>
<feature type="compositionally biased region" description="Pro residues" evidence="4">
    <location>
        <begin position="103"/>
        <end position="112"/>
    </location>
</feature>
<accession>A0A5D8Z5N0</accession>
<feature type="region of interest" description="Disordered" evidence="4">
    <location>
        <begin position="97"/>
        <end position="145"/>
    </location>
</feature>
<proteinExistence type="inferred from homology"/>
<dbReference type="GO" id="GO:0043093">
    <property type="term" value="P:FtsZ-dependent cytokinesis"/>
    <property type="evidence" value="ECO:0007669"/>
    <property type="project" value="UniProtKB-UniRule"/>
</dbReference>
<keyword evidence="3" id="KW-0802">TPR repeat</keyword>
<evidence type="ECO:0000256" key="4">
    <source>
        <dbReference type="SAM" id="MobiDB-lite"/>
    </source>
</evidence>
<dbReference type="InterPro" id="IPR019734">
    <property type="entry name" value="TPR_rpt"/>
</dbReference>
<comment type="caution">
    <text evidence="7">The sequence shown here is derived from an EMBL/GenBank/DDBJ whole genome shotgun (WGS) entry which is preliminary data.</text>
</comment>
<dbReference type="Pfam" id="PF13525">
    <property type="entry name" value="YfiO"/>
    <property type="match status" value="1"/>
</dbReference>
<feature type="domain" description="YbgF trimerisation" evidence="6">
    <location>
        <begin position="28"/>
        <end position="101"/>
    </location>
</feature>
<comment type="function">
    <text evidence="2">Mediates coordination of peptidoglycan synthesis and outer membrane constriction during cell division.</text>
</comment>